<protein>
    <submittedName>
        <fullName evidence="1">Uncharacterized protein</fullName>
    </submittedName>
</protein>
<proteinExistence type="predicted"/>
<accession>A0A0F9F5N6</accession>
<evidence type="ECO:0000313" key="1">
    <source>
        <dbReference type="EMBL" id="KKL73771.1"/>
    </source>
</evidence>
<dbReference type="EMBL" id="LAZR01024858">
    <property type="protein sequence ID" value="KKL73771.1"/>
    <property type="molecule type" value="Genomic_DNA"/>
</dbReference>
<gene>
    <name evidence="1" type="ORF">LCGC14_2071490</name>
</gene>
<dbReference type="AlphaFoldDB" id="A0A0F9F5N6"/>
<reference evidence="1" key="1">
    <citation type="journal article" date="2015" name="Nature">
        <title>Complex archaea that bridge the gap between prokaryotes and eukaryotes.</title>
        <authorList>
            <person name="Spang A."/>
            <person name="Saw J.H."/>
            <person name="Jorgensen S.L."/>
            <person name="Zaremba-Niedzwiedzka K."/>
            <person name="Martijn J."/>
            <person name="Lind A.E."/>
            <person name="van Eijk R."/>
            <person name="Schleper C."/>
            <person name="Guy L."/>
            <person name="Ettema T.J."/>
        </authorList>
    </citation>
    <scope>NUCLEOTIDE SEQUENCE</scope>
</reference>
<comment type="caution">
    <text evidence="1">The sequence shown here is derived from an EMBL/GenBank/DDBJ whole genome shotgun (WGS) entry which is preliminary data.</text>
</comment>
<name>A0A0F9F5N6_9ZZZZ</name>
<sequence>MNEQDRLAMEQDQAPKEVTFRQQPNYGDLLTLEEFREQLRIGGIVSSDGCGYYASATQESNVPVVFDADYVIELPGLTHVMWYNK</sequence>
<organism evidence="1">
    <name type="scientific">marine sediment metagenome</name>
    <dbReference type="NCBI Taxonomy" id="412755"/>
    <lineage>
        <taxon>unclassified sequences</taxon>
        <taxon>metagenomes</taxon>
        <taxon>ecological metagenomes</taxon>
    </lineage>
</organism>